<evidence type="ECO:0000313" key="4">
    <source>
        <dbReference type="EMBL" id="OIR06401.1"/>
    </source>
</evidence>
<evidence type="ECO:0000256" key="1">
    <source>
        <dbReference type="ARBA" id="ARBA00022676"/>
    </source>
</evidence>
<accession>A0A1J5SD31</accession>
<dbReference type="PANTHER" id="PTHR22916:SF51">
    <property type="entry name" value="GLYCOSYLTRANSFERASE EPSH-RELATED"/>
    <property type="match status" value="1"/>
</dbReference>
<dbReference type="Gene3D" id="3.90.550.10">
    <property type="entry name" value="Spore Coat Polysaccharide Biosynthesis Protein SpsA, Chain A"/>
    <property type="match status" value="1"/>
</dbReference>
<dbReference type="Pfam" id="PF00535">
    <property type="entry name" value="Glycos_transf_2"/>
    <property type="match status" value="1"/>
</dbReference>
<feature type="domain" description="Glycosyltransferase 2-like" evidence="3">
    <location>
        <begin position="6"/>
        <end position="173"/>
    </location>
</feature>
<dbReference type="AlphaFoldDB" id="A0A1J5SD31"/>
<evidence type="ECO:0000259" key="3">
    <source>
        <dbReference type="Pfam" id="PF00535"/>
    </source>
</evidence>
<evidence type="ECO:0000256" key="2">
    <source>
        <dbReference type="ARBA" id="ARBA00022679"/>
    </source>
</evidence>
<organism evidence="4">
    <name type="scientific">mine drainage metagenome</name>
    <dbReference type="NCBI Taxonomy" id="410659"/>
    <lineage>
        <taxon>unclassified sequences</taxon>
        <taxon>metagenomes</taxon>
        <taxon>ecological metagenomes</taxon>
    </lineage>
</organism>
<gene>
    <name evidence="4" type="primary">epsH_3</name>
    <name evidence="4" type="ORF">GALL_115910</name>
</gene>
<dbReference type="InterPro" id="IPR029044">
    <property type="entry name" value="Nucleotide-diphossugar_trans"/>
</dbReference>
<dbReference type="CDD" id="cd00761">
    <property type="entry name" value="Glyco_tranf_GTA_type"/>
    <property type="match status" value="1"/>
</dbReference>
<comment type="caution">
    <text evidence="4">The sequence shown here is derived from an EMBL/GenBank/DDBJ whole genome shotgun (WGS) entry which is preliminary data.</text>
</comment>
<reference evidence="4" key="1">
    <citation type="submission" date="2016-10" db="EMBL/GenBank/DDBJ databases">
        <title>Sequence of Gallionella enrichment culture.</title>
        <authorList>
            <person name="Poehlein A."/>
            <person name="Muehling M."/>
            <person name="Daniel R."/>
        </authorList>
    </citation>
    <scope>NUCLEOTIDE SEQUENCE</scope>
</reference>
<proteinExistence type="predicted"/>
<dbReference type="InterPro" id="IPR001173">
    <property type="entry name" value="Glyco_trans_2-like"/>
</dbReference>
<protein>
    <submittedName>
        <fullName evidence="4">Putative glycosyltransferase EpsH</fullName>
        <ecNumber evidence="4">2.4.-.-</ecNumber>
    </submittedName>
</protein>
<sequence>MSAVNVIVPCYKSAPYLPRFLASLEAQAFRDVEYLFIDDGSPDNSGEVVERHARQSRLRMRVVRKVNGGVASAWNRGVEESTSPLIAFADPDDELYPNYLSTLVETLESTRADIAVAQYARNYEFRRPLLDRLFRFQNDLAGYRGGAAIEDQPQILTNAFIAPWTRLYRREVFANPGVRAPEPSFLYCDLMFFLRIHCQPGLRVASTDEVVYNYRIRKGSYTTTLDERIFDADRMFGETFAFIRSLGTYERFEKELEFSYVLHAGLGVFVKLLRANGVDHGQGAHLIADRLEARFPSWRTNPYLQKSQPLKRAALRLAGCPRLMKAAASGATLFPGAA</sequence>
<dbReference type="SUPFAM" id="SSF53448">
    <property type="entry name" value="Nucleotide-diphospho-sugar transferases"/>
    <property type="match status" value="1"/>
</dbReference>
<dbReference type="GO" id="GO:0016757">
    <property type="term" value="F:glycosyltransferase activity"/>
    <property type="evidence" value="ECO:0007669"/>
    <property type="project" value="UniProtKB-KW"/>
</dbReference>
<keyword evidence="1 4" id="KW-0328">Glycosyltransferase</keyword>
<dbReference type="PANTHER" id="PTHR22916">
    <property type="entry name" value="GLYCOSYLTRANSFERASE"/>
    <property type="match status" value="1"/>
</dbReference>
<dbReference type="EMBL" id="MLJW01000044">
    <property type="protein sequence ID" value="OIR06401.1"/>
    <property type="molecule type" value="Genomic_DNA"/>
</dbReference>
<keyword evidence="2 4" id="KW-0808">Transferase</keyword>
<name>A0A1J5SD31_9ZZZZ</name>
<dbReference type="EC" id="2.4.-.-" evidence="4"/>